<keyword evidence="3" id="KW-1185">Reference proteome</keyword>
<dbReference type="AlphaFoldDB" id="A0A6B8VNB6"/>
<feature type="signal peptide" evidence="1">
    <location>
        <begin position="1"/>
        <end position="30"/>
    </location>
</feature>
<keyword evidence="1" id="KW-0732">Signal</keyword>
<sequence length="130" mass="13867">MNLIKIENMKKVLISALVAVSIIGAPVAQANPYSPGMDFRHPSEIAREAAKSPLQRLQDNITMRIMQASFLGFVIPDGLAAGNTPAGMEPLAQCVANSSGSAEIQPVQMVATWACLATNPSLNPMPAWYM</sequence>
<accession>A0A6B8VNB6</accession>
<evidence type="ECO:0008006" key="4">
    <source>
        <dbReference type="Google" id="ProtNLM"/>
    </source>
</evidence>
<dbReference type="Proteomes" id="UP000427071">
    <property type="component" value="Chromosome"/>
</dbReference>
<evidence type="ECO:0000313" key="3">
    <source>
        <dbReference type="Proteomes" id="UP000427071"/>
    </source>
</evidence>
<name>A0A6B8VNB6_9CORY</name>
<gene>
    <name evidence="2" type="ORF">CKALI_01860</name>
</gene>
<evidence type="ECO:0000256" key="1">
    <source>
        <dbReference type="SAM" id="SignalP"/>
    </source>
</evidence>
<dbReference type="EMBL" id="CP046452">
    <property type="protein sequence ID" value="QGU01271.1"/>
    <property type="molecule type" value="Genomic_DNA"/>
</dbReference>
<reference evidence="3" key="1">
    <citation type="submission" date="2019-11" db="EMBL/GenBank/DDBJ databases">
        <title>Complete genome sequence of Corynebacterium kalinowskii 1959, a novel Corynebacterium species isolated from soil of a small paddock in Vilsendorf, Germany.</title>
        <authorList>
            <person name="Schaffert L."/>
            <person name="Ruwe M."/>
            <person name="Milse J."/>
            <person name="Hanuschka K."/>
            <person name="Ortseifen V."/>
            <person name="Droste J."/>
            <person name="Brandt D."/>
            <person name="Schlueter L."/>
            <person name="Kutter Y."/>
            <person name="Vinke S."/>
            <person name="Viehoefer P."/>
            <person name="Jacob L."/>
            <person name="Luebke N.-C."/>
            <person name="Schulte-Berndt E."/>
            <person name="Hain C."/>
            <person name="Linder M."/>
            <person name="Schmidt P."/>
            <person name="Wollenschlaeger L."/>
            <person name="Luttermann T."/>
            <person name="Thieme E."/>
            <person name="Hassa J."/>
            <person name="Haak M."/>
            <person name="Wittchen M."/>
            <person name="Mentz A."/>
            <person name="Persicke M."/>
            <person name="Busche T."/>
            <person name="Ruckert C."/>
        </authorList>
    </citation>
    <scope>NUCLEOTIDE SEQUENCE [LARGE SCALE GENOMIC DNA]</scope>
    <source>
        <strain evidence="3">1959</strain>
    </source>
</reference>
<proteinExistence type="predicted"/>
<organism evidence="2 3">
    <name type="scientific">Corynebacterium kalinowskii</name>
    <dbReference type="NCBI Taxonomy" id="2675216"/>
    <lineage>
        <taxon>Bacteria</taxon>
        <taxon>Bacillati</taxon>
        <taxon>Actinomycetota</taxon>
        <taxon>Actinomycetes</taxon>
        <taxon>Mycobacteriales</taxon>
        <taxon>Corynebacteriaceae</taxon>
        <taxon>Corynebacterium</taxon>
    </lineage>
</organism>
<evidence type="ECO:0000313" key="2">
    <source>
        <dbReference type="EMBL" id="QGU01271.1"/>
    </source>
</evidence>
<dbReference type="KEGG" id="ckw:CKALI_01860"/>
<protein>
    <recommendedName>
        <fullName evidence="4">Secreted protein</fullName>
    </recommendedName>
</protein>
<feature type="chain" id="PRO_5025471169" description="Secreted protein" evidence="1">
    <location>
        <begin position="31"/>
        <end position="130"/>
    </location>
</feature>